<sequence length="128" mass="14309">MLRKFQRVIIRTPLPLRECAVTNLSGPTNGTSYLLHRPQESVDPIFSAKDASARLGISMKTLANWRTSGLYDLKFVKVGSRVFYLSSEIERFVGRRTFGSTSEYGPANRQSININERPSSGQQSGDQP</sequence>
<feature type="domain" description="Helix-turn-helix" evidence="2">
    <location>
        <begin position="46"/>
        <end position="96"/>
    </location>
</feature>
<evidence type="ECO:0000313" key="3">
    <source>
        <dbReference type="EMBL" id="MDX8540117.1"/>
    </source>
</evidence>
<feature type="region of interest" description="Disordered" evidence="1">
    <location>
        <begin position="98"/>
        <end position="128"/>
    </location>
</feature>
<name>A0ABU5AS32_9HYPH</name>
<proteinExistence type="predicted"/>
<evidence type="ECO:0000313" key="4">
    <source>
        <dbReference type="Proteomes" id="UP001276564"/>
    </source>
</evidence>
<evidence type="ECO:0000256" key="1">
    <source>
        <dbReference type="SAM" id="MobiDB-lite"/>
    </source>
</evidence>
<dbReference type="InterPro" id="IPR041657">
    <property type="entry name" value="HTH_17"/>
</dbReference>
<gene>
    <name evidence="3" type="ORF">RFM23_21080</name>
</gene>
<protein>
    <submittedName>
        <fullName evidence="3">Helix-turn-helix domain-containing protein</fullName>
    </submittedName>
</protein>
<accession>A0ABU5AS32</accession>
<comment type="caution">
    <text evidence="3">The sequence shown here is derived from an EMBL/GenBank/DDBJ whole genome shotgun (WGS) entry which is preliminary data.</text>
</comment>
<dbReference type="InterPro" id="IPR009061">
    <property type="entry name" value="DNA-bd_dom_put_sf"/>
</dbReference>
<evidence type="ECO:0000259" key="2">
    <source>
        <dbReference type="Pfam" id="PF12728"/>
    </source>
</evidence>
<keyword evidence="4" id="KW-1185">Reference proteome</keyword>
<dbReference type="Proteomes" id="UP001276564">
    <property type="component" value="Unassembled WGS sequence"/>
</dbReference>
<dbReference type="SUPFAM" id="SSF46955">
    <property type="entry name" value="Putative DNA-binding domain"/>
    <property type="match status" value="1"/>
</dbReference>
<organism evidence="3 4">
    <name type="scientific">Mesorhizobium abyssinicae</name>
    <dbReference type="NCBI Taxonomy" id="1209958"/>
    <lineage>
        <taxon>Bacteria</taxon>
        <taxon>Pseudomonadati</taxon>
        <taxon>Pseudomonadota</taxon>
        <taxon>Alphaproteobacteria</taxon>
        <taxon>Hyphomicrobiales</taxon>
        <taxon>Phyllobacteriaceae</taxon>
        <taxon>Mesorhizobium</taxon>
    </lineage>
</organism>
<dbReference type="EMBL" id="JAVIIP010000011">
    <property type="protein sequence ID" value="MDX8540117.1"/>
    <property type="molecule type" value="Genomic_DNA"/>
</dbReference>
<reference evidence="3 4" key="1">
    <citation type="submission" date="2023-08" db="EMBL/GenBank/DDBJ databases">
        <title>Implementing the SeqCode for naming new Mesorhizobium species isolated from Vachellia karroo root nodules.</title>
        <authorList>
            <person name="Van Lill M."/>
        </authorList>
    </citation>
    <scope>NUCLEOTIDE SEQUENCE [LARGE SCALE GENOMIC DNA]</scope>
    <source>
        <strain evidence="3 4">VK4B</strain>
    </source>
</reference>
<dbReference type="RefSeq" id="WP_320321260.1">
    <property type="nucleotide sequence ID" value="NZ_JAVIIP010000011.1"/>
</dbReference>
<dbReference type="Pfam" id="PF12728">
    <property type="entry name" value="HTH_17"/>
    <property type="match status" value="1"/>
</dbReference>